<comment type="similarity">
    <text evidence="2">Belongs to the ABC transporter superfamily.</text>
</comment>
<dbReference type="PROSITE" id="PS50893">
    <property type="entry name" value="ABC_TRANSPORTER_2"/>
    <property type="match status" value="1"/>
</dbReference>
<comment type="subcellular location">
    <subcellularLocation>
        <location evidence="1">Cell membrane</location>
        <topology evidence="1">Peripheral membrane protein</topology>
    </subcellularLocation>
</comment>
<evidence type="ECO:0000256" key="3">
    <source>
        <dbReference type="ARBA" id="ARBA00022448"/>
    </source>
</evidence>
<dbReference type="InterPro" id="IPR003439">
    <property type="entry name" value="ABC_transporter-like_ATP-bd"/>
</dbReference>
<dbReference type="GO" id="GO:0005886">
    <property type="term" value="C:plasma membrane"/>
    <property type="evidence" value="ECO:0007669"/>
    <property type="project" value="UniProtKB-SubCell"/>
</dbReference>
<keyword evidence="4" id="KW-1003">Cell membrane</keyword>
<dbReference type="Gene3D" id="3.40.50.300">
    <property type="entry name" value="P-loop containing nucleotide triphosphate hydrolases"/>
    <property type="match status" value="1"/>
</dbReference>
<sequence>MAQDFRMNPDPLDRNPGAPALELRRVSLAYGERQVLESLSLTIAAGAFTAVVGPNGCGKSTLLRVLGGALAPTRGQALLDGADLAALRRKPVARRLAYLPQNPIAPEMISVRELVARGRYPHQSLLRQWSADDARAVDAALADTDLAELADHPVHTLSGGQRQRAWLALVLAQDAGIMLLDEPTTYLDIRHQIDLLELCARLHRDGRTLVAVLHDLNLAFRYADRVVMMRAGRVAAHGEVRSVVTEDSIRQVFDLECRVAPDPETGSPMIVPRRAGRG</sequence>
<keyword evidence="7 12" id="KW-0067">ATP-binding</keyword>
<name>A0A2N8KNV7_9BURK</name>
<dbReference type="PROSITE" id="PS00211">
    <property type="entry name" value="ABC_TRANSPORTER_1"/>
    <property type="match status" value="1"/>
</dbReference>
<dbReference type="EMBL" id="POQS01000001">
    <property type="protein sequence ID" value="PND35136.1"/>
    <property type="molecule type" value="Genomic_DNA"/>
</dbReference>
<gene>
    <name evidence="12" type="primary">fecE</name>
    <name evidence="12" type="ORF">C1I89_01700</name>
</gene>
<comment type="caution">
    <text evidence="12">The sequence shown here is derived from an EMBL/GenBank/DDBJ whole genome shotgun (WGS) entry which is preliminary data.</text>
</comment>
<keyword evidence="8" id="KW-0408">Iron</keyword>
<keyword evidence="5" id="KW-0410">Iron transport</keyword>
<evidence type="ECO:0000256" key="10">
    <source>
        <dbReference type="ARBA" id="ARBA00023136"/>
    </source>
</evidence>
<evidence type="ECO:0000313" key="13">
    <source>
        <dbReference type="Proteomes" id="UP000235994"/>
    </source>
</evidence>
<keyword evidence="13" id="KW-1185">Reference proteome</keyword>
<accession>A0A2N8KNV7</accession>
<evidence type="ECO:0000256" key="6">
    <source>
        <dbReference type="ARBA" id="ARBA00022741"/>
    </source>
</evidence>
<evidence type="ECO:0000256" key="2">
    <source>
        <dbReference type="ARBA" id="ARBA00005417"/>
    </source>
</evidence>
<evidence type="ECO:0000256" key="7">
    <source>
        <dbReference type="ARBA" id="ARBA00022840"/>
    </source>
</evidence>
<keyword evidence="10" id="KW-0472">Membrane</keyword>
<evidence type="ECO:0000259" key="11">
    <source>
        <dbReference type="PROSITE" id="PS50893"/>
    </source>
</evidence>
<evidence type="ECO:0000313" key="12">
    <source>
        <dbReference type="EMBL" id="PND35136.1"/>
    </source>
</evidence>
<dbReference type="Pfam" id="PF00005">
    <property type="entry name" value="ABC_tran"/>
    <property type="match status" value="1"/>
</dbReference>
<dbReference type="AlphaFoldDB" id="A0A2N8KNV7"/>
<dbReference type="FunFam" id="3.40.50.300:FF:000134">
    <property type="entry name" value="Iron-enterobactin ABC transporter ATP-binding protein"/>
    <property type="match status" value="1"/>
</dbReference>
<dbReference type="SMART" id="SM00382">
    <property type="entry name" value="AAA"/>
    <property type="match status" value="1"/>
</dbReference>
<reference evidence="12 13" key="1">
    <citation type="submission" date="2018-01" db="EMBL/GenBank/DDBJ databases">
        <title>The draft genome of an aniline degradation strain ANB-1.</title>
        <authorList>
            <person name="Zhang L."/>
            <person name="Jiang J."/>
        </authorList>
    </citation>
    <scope>NUCLEOTIDE SEQUENCE [LARGE SCALE GENOMIC DNA]</scope>
    <source>
        <strain evidence="12 13">ANB-1</strain>
    </source>
</reference>
<evidence type="ECO:0000256" key="8">
    <source>
        <dbReference type="ARBA" id="ARBA00023004"/>
    </source>
</evidence>
<dbReference type="GO" id="GO:0016887">
    <property type="term" value="F:ATP hydrolysis activity"/>
    <property type="evidence" value="ECO:0007669"/>
    <property type="project" value="InterPro"/>
</dbReference>
<feature type="domain" description="ABC transporter" evidence="11">
    <location>
        <begin position="21"/>
        <end position="256"/>
    </location>
</feature>
<dbReference type="GO" id="GO:0005524">
    <property type="term" value="F:ATP binding"/>
    <property type="evidence" value="ECO:0007669"/>
    <property type="project" value="UniProtKB-KW"/>
</dbReference>
<organism evidence="12 13">
    <name type="scientific">Achromobacter pulmonis</name>
    <dbReference type="NCBI Taxonomy" id="1389932"/>
    <lineage>
        <taxon>Bacteria</taxon>
        <taxon>Pseudomonadati</taxon>
        <taxon>Pseudomonadota</taxon>
        <taxon>Betaproteobacteria</taxon>
        <taxon>Burkholderiales</taxon>
        <taxon>Alcaligenaceae</taxon>
        <taxon>Achromobacter</taxon>
    </lineage>
</organism>
<keyword evidence="3" id="KW-0813">Transport</keyword>
<dbReference type="PANTHER" id="PTHR42771">
    <property type="entry name" value="IRON(3+)-HYDROXAMATE IMPORT ATP-BINDING PROTEIN FHUC"/>
    <property type="match status" value="1"/>
</dbReference>
<dbReference type="InterPro" id="IPR003593">
    <property type="entry name" value="AAA+_ATPase"/>
</dbReference>
<dbReference type="CDD" id="cd03214">
    <property type="entry name" value="ABC_Iron-Siderophores_B12_Hemin"/>
    <property type="match status" value="1"/>
</dbReference>
<evidence type="ECO:0000256" key="9">
    <source>
        <dbReference type="ARBA" id="ARBA00023065"/>
    </source>
</evidence>
<evidence type="ECO:0000256" key="1">
    <source>
        <dbReference type="ARBA" id="ARBA00004202"/>
    </source>
</evidence>
<proteinExistence type="inferred from homology"/>
<dbReference type="InterPro" id="IPR027417">
    <property type="entry name" value="P-loop_NTPase"/>
</dbReference>
<dbReference type="GO" id="GO:0006826">
    <property type="term" value="P:iron ion transport"/>
    <property type="evidence" value="ECO:0007669"/>
    <property type="project" value="UniProtKB-KW"/>
</dbReference>
<protein>
    <submittedName>
        <fullName evidence="12">Fe(3+)-dicitrate ABC transporter ATP-binding protein</fullName>
    </submittedName>
</protein>
<evidence type="ECO:0000256" key="4">
    <source>
        <dbReference type="ARBA" id="ARBA00022475"/>
    </source>
</evidence>
<dbReference type="InterPro" id="IPR051535">
    <property type="entry name" value="Siderophore_ABC-ATPase"/>
</dbReference>
<keyword evidence="9" id="KW-0406">Ion transport</keyword>
<dbReference type="SUPFAM" id="SSF52540">
    <property type="entry name" value="P-loop containing nucleoside triphosphate hydrolases"/>
    <property type="match status" value="1"/>
</dbReference>
<dbReference type="PANTHER" id="PTHR42771:SF2">
    <property type="entry name" value="IRON(3+)-HYDROXAMATE IMPORT ATP-BINDING PROTEIN FHUC"/>
    <property type="match status" value="1"/>
</dbReference>
<dbReference type="InterPro" id="IPR017871">
    <property type="entry name" value="ABC_transporter-like_CS"/>
</dbReference>
<keyword evidence="6" id="KW-0547">Nucleotide-binding</keyword>
<evidence type="ECO:0000256" key="5">
    <source>
        <dbReference type="ARBA" id="ARBA00022496"/>
    </source>
</evidence>
<dbReference type="Proteomes" id="UP000235994">
    <property type="component" value="Unassembled WGS sequence"/>
</dbReference>